<gene>
    <name evidence="1" type="ORF">METZ01_LOCUS432223</name>
</gene>
<dbReference type="AlphaFoldDB" id="A0A382Y8R4"/>
<evidence type="ECO:0000313" key="1">
    <source>
        <dbReference type="EMBL" id="SVD79369.1"/>
    </source>
</evidence>
<sequence length="33" mass="3520">MTSAFDSDTDRQIQAVSVIHTAEELLASVSLAL</sequence>
<feature type="non-terminal residue" evidence="1">
    <location>
        <position position="33"/>
    </location>
</feature>
<reference evidence="1" key="1">
    <citation type="submission" date="2018-05" db="EMBL/GenBank/DDBJ databases">
        <authorList>
            <person name="Lanie J.A."/>
            <person name="Ng W.-L."/>
            <person name="Kazmierczak K.M."/>
            <person name="Andrzejewski T.M."/>
            <person name="Davidsen T.M."/>
            <person name="Wayne K.J."/>
            <person name="Tettelin H."/>
            <person name="Glass J.I."/>
            <person name="Rusch D."/>
            <person name="Podicherti R."/>
            <person name="Tsui H.-C.T."/>
            <person name="Winkler M.E."/>
        </authorList>
    </citation>
    <scope>NUCLEOTIDE SEQUENCE</scope>
</reference>
<accession>A0A382Y8R4</accession>
<name>A0A382Y8R4_9ZZZZ</name>
<dbReference type="EMBL" id="UINC01173658">
    <property type="protein sequence ID" value="SVD79369.1"/>
    <property type="molecule type" value="Genomic_DNA"/>
</dbReference>
<organism evidence="1">
    <name type="scientific">marine metagenome</name>
    <dbReference type="NCBI Taxonomy" id="408172"/>
    <lineage>
        <taxon>unclassified sequences</taxon>
        <taxon>metagenomes</taxon>
        <taxon>ecological metagenomes</taxon>
    </lineage>
</organism>
<proteinExistence type="predicted"/>
<protein>
    <submittedName>
        <fullName evidence="1">Uncharacterized protein</fullName>
    </submittedName>
</protein>